<dbReference type="Proteomes" id="UP001049176">
    <property type="component" value="Chromosome 11"/>
</dbReference>
<dbReference type="RefSeq" id="XP_043001841.1">
    <property type="nucleotide sequence ID" value="XM_043159887.1"/>
</dbReference>
<dbReference type="OrthoDB" id="3051462at2759"/>
<proteinExistence type="predicted"/>
<accession>A0A9P7UK19</accession>
<protein>
    <submittedName>
        <fullName evidence="1">Uncharacterized protein</fullName>
    </submittedName>
</protein>
<gene>
    <name evidence="1" type="ORF">E1B28_002933</name>
</gene>
<evidence type="ECO:0000313" key="2">
    <source>
        <dbReference type="Proteomes" id="UP001049176"/>
    </source>
</evidence>
<evidence type="ECO:0000313" key="1">
    <source>
        <dbReference type="EMBL" id="KAG7085370.1"/>
    </source>
</evidence>
<dbReference type="AlphaFoldDB" id="A0A9P7UK19"/>
<dbReference type="EMBL" id="CM032191">
    <property type="protein sequence ID" value="KAG7085370.1"/>
    <property type="molecule type" value="Genomic_DNA"/>
</dbReference>
<keyword evidence="2" id="KW-1185">Reference proteome</keyword>
<comment type="caution">
    <text evidence="1">The sequence shown here is derived from an EMBL/GenBank/DDBJ whole genome shotgun (WGS) entry which is preliminary data.</text>
</comment>
<name>A0A9P7UK19_9AGAR</name>
<dbReference type="GeneID" id="66072009"/>
<sequence length="400" mass="45390">MNHYTCQTSTEHPDSQNYQRFSPSQGWSIADSPDWCGLASRYCQTPIAPIPSLFRIPGVEDKEFFIRKCYEDLFQLLSGSYYNLQSMLITGQQGIGKMVALFYVFLRFLSERPTQDIAFVDGKTVYLFIDQEVYQWDITDVPYLPERLDDYSPLMVFVRMDNSSACLPVTLWEGNIVMQATLFGRDNHLWARSLPLITTVPFFNCDEFINAFTCSLSGRNFLKELDQMVRKLPLDNSQDSPTTGTLLHLGDSQNSDVILDVLDNFKEYVAKVAVEGSEQQVIHLELDIEEADESDLSLQGSQSAATPIPAILPYALTEQSHIVGILFSMDERMRVTVLVDNAVEMFGPIPWDVFEAILCPTDTDLGLMWALHDFSAQTLNNVTKILSHSWSSSLLEEIHR</sequence>
<organism evidence="1 2">
    <name type="scientific">Marasmius oreades</name>
    <name type="common">fairy-ring Marasmius</name>
    <dbReference type="NCBI Taxonomy" id="181124"/>
    <lineage>
        <taxon>Eukaryota</taxon>
        <taxon>Fungi</taxon>
        <taxon>Dikarya</taxon>
        <taxon>Basidiomycota</taxon>
        <taxon>Agaricomycotina</taxon>
        <taxon>Agaricomycetes</taxon>
        <taxon>Agaricomycetidae</taxon>
        <taxon>Agaricales</taxon>
        <taxon>Marasmiineae</taxon>
        <taxon>Marasmiaceae</taxon>
        <taxon>Marasmius</taxon>
    </lineage>
</organism>
<dbReference type="KEGG" id="more:E1B28_002933"/>
<reference evidence="1" key="1">
    <citation type="journal article" date="2021" name="Genome Biol. Evol.">
        <title>The assembled and annotated genome of the fairy-ring fungus Marasmius oreades.</title>
        <authorList>
            <person name="Hiltunen M."/>
            <person name="Ament-Velasquez S.L."/>
            <person name="Johannesson H."/>
        </authorList>
    </citation>
    <scope>NUCLEOTIDE SEQUENCE</scope>
    <source>
        <strain evidence="1">03SP1</strain>
    </source>
</reference>